<dbReference type="InterPro" id="IPR026891">
    <property type="entry name" value="Fn3-like"/>
</dbReference>
<dbReference type="SMART" id="SM01217">
    <property type="entry name" value="Fn3_like"/>
    <property type="match status" value="1"/>
</dbReference>
<dbReference type="Proteomes" id="UP000278085">
    <property type="component" value="Unassembled WGS sequence"/>
</dbReference>
<evidence type="ECO:0000259" key="4">
    <source>
        <dbReference type="SMART" id="SM01217"/>
    </source>
</evidence>
<reference evidence="5 6" key="1">
    <citation type="submission" date="2018-12" db="EMBL/GenBank/DDBJ databases">
        <authorList>
            <person name="Yang E."/>
        </authorList>
    </citation>
    <scope>NUCLEOTIDE SEQUENCE [LARGE SCALE GENOMIC DNA]</scope>
    <source>
        <strain evidence="5 6">SOD</strain>
    </source>
</reference>
<evidence type="ECO:0000256" key="2">
    <source>
        <dbReference type="ARBA" id="ARBA00022801"/>
    </source>
</evidence>
<dbReference type="InterPro" id="IPR001764">
    <property type="entry name" value="Glyco_hydro_3_N"/>
</dbReference>
<dbReference type="Pfam" id="PF01915">
    <property type="entry name" value="Glyco_hydro_3_C"/>
    <property type="match status" value="1"/>
</dbReference>
<comment type="similarity">
    <text evidence="1">Belongs to the glycosyl hydrolase 3 family.</text>
</comment>
<dbReference type="SUPFAM" id="SSF52279">
    <property type="entry name" value="Beta-D-glucan exohydrolase, C-terminal domain"/>
    <property type="match status" value="1"/>
</dbReference>
<keyword evidence="2 5" id="KW-0378">Hydrolase</keyword>
<sequence>MNTLSKHALAVAMAAALPLWAGAADTPKPWLDRTLGAGQRATLALKEMTQEEKLQWVYGYFGADFAPKKTIKIAAALPSSAGYIPGVPRLGLPALFETDAGIGVASQASANPRERTALPSGLATAATWNPRLAYQGGAMIGYEARASGFNVMLAGGVNLMRDPRNGRNFEYAGEDPLLSGIMVGQAIKGIQSNRLISTIKHFALNNQETGRTELDARIGNVAARTSDLLAMQLAIEQGDPGSVMCAYNRVNGPYACENAWLLNEVLKQDWGYKGYVMSDWGAVHSTVASANNGLDQQSGSEFDKSPYFAGALEEAVKTGAVPQARLDDMVYRILFAMFDKGVVDHPVKPDGAIDFAAHGLVSRLDAEEGMVLLKNAHRTLPLRKDVKTIAVIGGHADKGVLSGGGSSQVYPIGGSAVKGLLPATWPGPVVYHPSAPVTEIGKLAPGAKVVFDSGADPAAAARLAASADAAIVFGTHWIGEANDAVDLSLPDRQDALIAAVAGANPRTVVVLETGGPVLMPWLDQAAAVLQAWYPGTRGGEAIARVLFGDVNPSGHLPATFPASLAQLPRPVLDGDPARPQMQFTVDYHEGAAVGYKWFDLKKHKPLFPFGHGLSYTEFAYSGLVGDYRNGQLQVRFKVSNTGKVAGKDVAQLYVAPLDARWEAPRRLAGWDKVDLQPGESRDVTLTVEPRMLAVLDGPSKTWRIARGKYKLILAQDAAGTGASSIMVDLPARSLDLHGKALPSTRKR</sequence>
<dbReference type="Gene3D" id="3.20.20.300">
    <property type="entry name" value="Glycoside hydrolase, family 3, N-terminal domain"/>
    <property type="match status" value="1"/>
</dbReference>
<evidence type="ECO:0000313" key="6">
    <source>
        <dbReference type="Proteomes" id="UP000278085"/>
    </source>
</evidence>
<dbReference type="EMBL" id="RXLQ01000004">
    <property type="protein sequence ID" value="RSZ59436.1"/>
    <property type="molecule type" value="Genomic_DNA"/>
</dbReference>
<dbReference type="InterPro" id="IPR050288">
    <property type="entry name" value="Cellulose_deg_GH3"/>
</dbReference>
<dbReference type="InterPro" id="IPR036962">
    <property type="entry name" value="Glyco_hydro_3_N_sf"/>
</dbReference>
<dbReference type="GO" id="GO:0004553">
    <property type="term" value="F:hydrolase activity, hydrolyzing O-glycosyl compounds"/>
    <property type="evidence" value="ECO:0007669"/>
    <property type="project" value="InterPro"/>
</dbReference>
<proteinExistence type="inferred from homology"/>
<evidence type="ECO:0000256" key="1">
    <source>
        <dbReference type="ARBA" id="ARBA00005336"/>
    </source>
</evidence>
<gene>
    <name evidence="5" type="ORF">EJB06_09780</name>
</gene>
<dbReference type="InterPro" id="IPR013783">
    <property type="entry name" value="Ig-like_fold"/>
</dbReference>
<dbReference type="Gene3D" id="3.40.50.1700">
    <property type="entry name" value="Glycoside hydrolase family 3 C-terminal domain"/>
    <property type="match status" value="1"/>
</dbReference>
<feature type="chain" id="PRO_5019094234" evidence="3">
    <location>
        <begin position="24"/>
        <end position="747"/>
    </location>
</feature>
<feature type="signal peptide" evidence="3">
    <location>
        <begin position="1"/>
        <end position="23"/>
    </location>
</feature>
<dbReference type="SUPFAM" id="SSF51445">
    <property type="entry name" value="(Trans)glycosidases"/>
    <property type="match status" value="1"/>
</dbReference>
<dbReference type="InterPro" id="IPR036881">
    <property type="entry name" value="Glyco_hydro_3_C_sf"/>
</dbReference>
<dbReference type="AlphaFoldDB" id="A0A430HPI9"/>
<dbReference type="PRINTS" id="PR00133">
    <property type="entry name" value="GLHYDRLASE3"/>
</dbReference>
<dbReference type="PANTHER" id="PTHR42715">
    <property type="entry name" value="BETA-GLUCOSIDASE"/>
    <property type="match status" value="1"/>
</dbReference>
<dbReference type="Pfam" id="PF14310">
    <property type="entry name" value="Fn3-like"/>
    <property type="match status" value="1"/>
</dbReference>
<protein>
    <submittedName>
        <fullName evidence="5">Glycosyl hydrolase</fullName>
    </submittedName>
</protein>
<dbReference type="RefSeq" id="WP_126073807.1">
    <property type="nucleotide sequence ID" value="NZ_CP051166.1"/>
</dbReference>
<keyword evidence="6" id="KW-1185">Reference proteome</keyword>
<dbReference type="OrthoDB" id="8864425at2"/>
<evidence type="ECO:0000313" key="5">
    <source>
        <dbReference type="EMBL" id="RSZ59436.1"/>
    </source>
</evidence>
<accession>A0A430HPI9</accession>
<dbReference type="Pfam" id="PF00933">
    <property type="entry name" value="Glyco_hydro_3"/>
    <property type="match status" value="1"/>
</dbReference>
<dbReference type="InterPro" id="IPR017853">
    <property type="entry name" value="GH"/>
</dbReference>
<organism evidence="5 6">
    <name type="scientific">Massilia atriviolacea</name>
    <dbReference type="NCBI Taxonomy" id="2495579"/>
    <lineage>
        <taxon>Bacteria</taxon>
        <taxon>Pseudomonadati</taxon>
        <taxon>Pseudomonadota</taxon>
        <taxon>Betaproteobacteria</taxon>
        <taxon>Burkholderiales</taxon>
        <taxon>Oxalobacteraceae</taxon>
        <taxon>Telluria group</taxon>
        <taxon>Massilia</taxon>
    </lineage>
</organism>
<dbReference type="Gene3D" id="2.60.40.10">
    <property type="entry name" value="Immunoglobulins"/>
    <property type="match status" value="1"/>
</dbReference>
<dbReference type="GO" id="GO:0005975">
    <property type="term" value="P:carbohydrate metabolic process"/>
    <property type="evidence" value="ECO:0007669"/>
    <property type="project" value="InterPro"/>
</dbReference>
<name>A0A430HPI9_9BURK</name>
<dbReference type="InterPro" id="IPR002772">
    <property type="entry name" value="Glyco_hydro_3_C"/>
</dbReference>
<dbReference type="PANTHER" id="PTHR42715:SF10">
    <property type="entry name" value="BETA-GLUCOSIDASE"/>
    <property type="match status" value="1"/>
</dbReference>
<evidence type="ECO:0000256" key="3">
    <source>
        <dbReference type="SAM" id="SignalP"/>
    </source>
</evidence>
<keyword evidence="3" id="KW-0732">Signal</keyword>
<feature type="domain" description="Fibronectin type III-like" evidence="4">
    <location>
        <begin position="648"/>
        <end position="717"/>
    </location>
</feature>
<comment type="caution">
    <text evidence="5">The sequence shown here is derived from an EMBL/GenBank/DDBJ whole genome shotgun (WGS) entry which is preliminary data.</text>
</comment>